<dbReference type="Pfam" id="PF13620">
    <property type="entry name" value="CarboxypepD_reg"/>
    <property type="match status" value="2"/>
</dbReference>
<feature type="domain" description="Alpha-galactosidase NEW3" evidence="1">
    <location>
        <begin position="619"/>
        <end position="687"/>
    </location>
</feature>
<protein>
    <recommendedName>
        <fullName evidence="1">Alpha-galactosidase NEW3 domain-containing protein</fullName>
    </recommendedName>
</protein>
<proteinExistence type="predicted"/>
<evidence type="ECO:0000313" key="2">
    <source>
        <dbReference type="EMBL" id="GGN93938.1"/>
    </source>
</evidence>
<dbReference type="InterPro" id="IPR013784">
    <property type="entry name" value="Carb-bd-like_fold"/>
</dbReference>
<dbReference type="Gene3D" id="2.60.40.10">
    <property type="entry name" value="Immunoglobulins"/>
    <property type="match status" value="10"/>
</dbReference>
<dbReference type="InterPro" id="IPR018905">
    <property type="entry name" value="A-galactase_NEW3"/>
</dbReference>
<keyword evidence="3" id="KW-1185">Reference proteome</keyword>
<comment type="caution">
    <text evidence="2">The sequence shown here is derived from an EMBL/GenBank/DDBJ whole genome shotgun (WGS) entry which is preliminary data.</text>
</comment>
<dbReference type="PANTHER" id="PTHR39198">
    <property type="entry name" value="HYPOTHETICAL MEMBRANE PROTEIN, CONSERVED"/>
    <property type="match status" value="1"/>
</dbReference>
<gene>
    <name evidence="2" type="ORF">GCM10009030_19780</name>
</gene>
<dbReference type="Pfam" id="PF10633">
    <property type="entry name" value="NPCBM_assoc"/>
    <property type="match status" value="5"/>
</dbReference>
<dbReference type="Proteomes" id="UP000605784">
    <property type="component" value="Unassembled WGS sequence"/>
</dbReference>
<reference evidence="2" key="2">
    <citation type="submission" date="2020-09" db="EMBL/GenBank/DDBJ databases">
        <authorList>
            <person name="Sun Q."/>
            <person name="Ohkuma M."/>
        </authorList>
    </citation>
    <scope>NUCLEOTIDE SEQUENCE</scope>
    <source>
        <strain evidence="2">JCM 17820</strain>
    </source>
</reference>
<dbReference type="PANTHER" id="PTHR39198:SF1">
    <property type="entry name" value="ALPHA-GALACTOSIDASE NEW3 DOMAIN-CONTAINING PROTEIN"/>
    <property type="match status" value="1"/>
</dbReference>
<accession>A0A830GNY5</accession>
<dbReference type="EMBL" id="BMOU01000003">
    <property type="protein sequence ID" value="GGN93938.1"/>
    <property type="molecule type" value="Genomic_DNA"/>
</dbReference>
<dbReference type="Gene3D" id="2.60.40.1120">
    <property type="entry name" value="Carboxypeptidase-like, regulatory domain"/>
    <property type="match status" value="3"/>
</dbReference>
<dbReference type="SUPFAM" id="SSF49452">
    <property type="entry name" value="Starch-binding domain-like"/>
    <property type="match status" value="2"/>
</dbReference>
<dbReference type="InterPro" id="IPR013783">
    <property type="entry name" value="Ig-like_fold"/>
</dbReference>
<dbReference type="GO" id="GO:0030246">
    <property type="term" value="F:carbohydrate binding"/>
    <property type="evidence" value="ECO:0007669"/>
    <property type="project" value="InterPro"/>
</dbReference>
<name>A0A830GNY5_9EURY</name>
<dbReference type="InterPro" id="IPR008969">
    <property type="entry name" value="CarboxyPept-like_regulatory"/>
</dbReference>
<reference evidence="2" key="1">
    <citation type="journal article" date="2014" name="Int. J. Syst. Evol. Microbiol.">
        <title>Complete genome sequence of Corynebacterium casei LMG S-19264T (=DSM 44701T), isolated from a smear-ripened cheese.</title>
        <authorList>
            <consortium name="US DOE Joint Genome Institute (JGI-PGF)"/>
            <person name="Walter F."/>
            <person name="Albersmeier A."/>
            <person name="Kalinowski J."/>
            <person name="Ruckert C."/>
        </authorList>
    </citation>
    <scope>NUCLEOTIDE SEQUENCE</scope>
    <source>
        <strain evidence="2">JCM 17820</strain>
    </source>
</reference>
<feature type="domain" description="Alpha-galactosidase NEW3" evidence="1">
    <location>
        <begin position="164"/>
        <end position="232"/>
    </location>
</feature>
<evidence type="ECO:0000313" key="3">
    <source>
        <dbReference type="Proteomes" id="UP000605784"/>
    </source>
</evidence>
<evidence type="ECO:0000259" key="1">
    <source>
        <dbReference type="Pfam" id="PF10633"/>
    </source>
</evidence>
<organism evidence="2 3">
    <name type="scientific">Haloarcula pellucida</name>
    <dbReference type="NCBI Taxonomy" id="1427151"/>
    <lineage>
        <taxon>Archaea</taxon>
        <taxon>Methanobacteriati</taxon>
        <taxon>Methanobacteriota</taxon>
        <taxon>Stenosarchaea group</taxon>
        <taxon>Halobacteria</taxon>
        <taxon>Halobacteriales</taxon>
        <taxon>Haloarculaceae</taxon>
        <taxon>Haloarcula</taxon>
    </lineage>
</organism>
<feature type="domain" description="Alpha-galactosidase NEW3" evidence="1">
    <location>
        <begin position="392"/>
        <end position="460"/>
    </location>
</feature>
<dbReference type="RefSeq" id="WP_220639430.1">
    <property type="nucleotide sequence ID" value="NZ_RKLW01000004.1"/>
</dbReference>
<dbReference type="SUPFAM" id="SSF49464">
    <property type="entry name" value="Carboxypeptidase regulatory domain-like"/>
    <property type="match status" value="1"/>
</dbReference>
<feature type="domain" description="Alpha-galactosidase NEW3" evidence="1">
    <location>
        <begin position="506"/>
        <end position="575"/>
    </location>
</feature>
<sequence length="1745" mass="184093">MGGVGNYAVVTVALVLALAPVASVAQPAAASGVGVSATLSDLHADSGTVYPGDTVSGTMVVENTGDERHTFWVDFSAENPDGVWSLGTGRHIELAPGERRVIELSWTVPESAQPGVYNAGAAIYESESKTNRLGGDEERDAFEVTHPTTESTITGFAVDGGTYQPGDTVTGTVTVENTGDTTHSFWVDFSAERPAGGWSTGAGRYLDLSPGESRTVELTWTVPDGAATGSYDGGTAVYKSANKDTKYDGASRSDAFRVDQPTTAAQITGFAVDSGTYRPGDTVTGTVTVENTGDTTHSFWVDFSAQRPAGGWSTGEGGYVDLSPGERRTIALDWTVPDEAPTGSYDGGTAVYKSANKDTKYDGASRSDAFRVDQPTTAARITSFAVDGGTHQPGETVTGTITVENTGDTTHSFWVDFSAQGPDSGWSTGQRGYLDLSPGESRTVALTWTVPDDATAGTYDGGTAVYKSDAKETKYDGASRSDAFRVDQPTTAARITSFAVDDGTYQPGETVTGTITVENTGDTTHSFWVDFSAQGPDSGWSTGEGTYVDLSPGERRTIALDWTAPDGASSGTYDAGTAIYESANKDTKYDGSRSDAFRVDQPTTAARITSFAVDGGTHQPGETVTGTITVENTGDTTHSFWVDLSAQEPADGWTTGEGGYVDLTPGESRTVELTWTVPDGATTGTYDGGTAVYKSANKDTKYDGQSRLDAFRVDRPTTAARITSFAVDGGTHQPGETVTGTITVENTGDTTHSFWVDLSAQGPEDGWTTGEGDYLELAPDERRTVELTWTVPDGATTGTYDGGTAVYKSANKDTKYDRTARPDAFQIERRTSSATITSFAVDSGTYQPGDTVTGAATIENTGDRTNTFWVNISARGSSGETTAGDGQSVALSPGERQTVDLTVTVPEEADNGSYDGVATVWVEPDRGPSRMRLDTAERTDAFEVTETATVSARITGVDVGTGEFKPGETVEAVATVENTGNSERTFFVGHSVVGPNGDEYTTTGQVGQSVTLRPGEQIVITLPWAIPETAASGEYTTVTSVWQERDPDSLRTRVAHKRTSDAFSVGTQAAITIQVSGPKDEPIAGATVSVGEHQSKETGADGTVRFDGLSDGTHAVTVSRDGYVDERFKTSVTGDQQQLREVRLARPEGTILTVEGVPEAYQPGERFEPSVTIRNTGSSEATFALEMAEPSGIEIDGSQTQRVTLSPGAETTVEFSAQLYGTDTDRVVRFELATTGGHAVDVDRQPVTFTETVLTVTVVDSSGASVEDASVSLLSNSETVKTNTAGQARFTALTPGQHVTEVRLPGVVGSETTKTIDVPAGERTETTVHITRTGSISGTVVNEQGEPLSDGVVSINGQSAFVGENGRFSFDDHQFAVGKSYTVDVTRDGESVYRQELSVTPGENDVQITVDSADSSDNWQLISNANKGSILGEVGIQMGVSGAQTLEYHIGWLGFSMVPVADAPADIRDCLLAPNDGLATNGLDCGGAAASTIGSAGTVIGIMTSPTGGGVAVAGGSFSLDTAEDISDVAKVSISVVQNVPNKVDEWAEILISKAGSRVSRVLDKVKDPDTANTLRKAVAKTKFKKAGFTADEASHLTDIVRQSNNVEADEVIKLTKKMDDPVMELRRVSKNEETGTVYALTKGEYDETANKGYGVAKIQSKHLDNSNAGPGVTRFDQQADMTESQMKTYVTKALRKGKPDPDDPQAIVWDVPKSVAEKYGFSRIRVIVSSSNNQVTTAYPKFAS</sequence>
<feature type="domain" description="Alpha-galactosidase NEW3" evidence="1">
    <location>
        <begin position="733"/>
        <end position="801"/>
    </location>
</feature>